<name>A0A1H6FHG5_THEAL</name>
<dbReference type="InterPro" id="IPR005835">
    <property type="entry name" value="NTP_transferase_dom"/>
</dbReference>
<proteinExistence type="inferred from homology"/>
<feature type="domain" description="Mannose-1-phosphate guanyltransferase C-terminal" evidence="3">
    <location>
        <begin position="253"/>
        <end position="333"/>
    </location>
</feature>
<dbReference type="CDD" id="cd04181">
    <property type="entry name" value="NTP_transferase"/>
    <property type="match status" value="1"/>
</dbReference>
<gene>
    <name evidence="4" type="ORF">SAMN02745716_0105</name>
</gene>
<evidence type="ECO:0000256" key="1">
    <source>
        <dbReference type="ARBA" id="ARBA00007274"/>
    </source>
</evidence>
<evidence type="ECO:0000259" key="2">
    <source>
        <dbReference type="Pfam" id="PF00483"/>
    </source>
</evidence>
<dbReference type="SUPFAM" id="SSF53448">
    <property type="entry name" value="Nucleotide-diphospho-sugar transferases"/>
    <property type="match status" value="1"/>
</dbReference>
<dbReference type="AlphaFoldDB" id="A0A1H6FHG5"/>
<accession>A0A1H6FHG5</accession>
<dbReference type="Gene3D" id="2.160.10.10">
    <property type="entry name" value="Hexapeptide repeat proteins"/>
    <property type="match status" value="1"/>
</dbReference>
<dbReference type="RefSeq" id="WP_177169211.1">
    <property type="nucleotide sequence ID" value="NZ_FNWJ01000001.1"/>
</dbReference>
<organism evidence="4 5">
    <name type="scientific">Thermoleophilum album</name>
    <dbReference type="NCBI Taxonomy" id="29539"/>
    <lineage>
        <taxon>Bacteria</taxon>
        <taxon>Bacillati</taxon>
        <taxon>Actinomycetota</taxon>
        <taxon>Thermoleophilia</taxon>
        <taxon>Thermoleophilales</taxon>
        <taxon>Thermoleophilaceae</taxon>
        <taxon>Thermoleophilum</taxon>
    </lineage>
</organism>
<dbReference type="InterPro" id="IPR011004">
    <property type="entry name" value="Trimer_LpxA-like_sf"/>
</dbReference>
<dbReference type="GO" id="GO:0016779">
    <property type="term" value="F:nucleotidyltransferase activity"/>
    <property type="evidence" value="ECO:0007669"/>
    <property type="project" value="UniProtKB-KW"/>
</dbReference>
<sequence>MLAGGEGTRLRPLTRTIPKPVVPLAGRPHLAWMLDWLEYHGVREVLLLCGFLAERVRTRIGERHGRMRLTYVVEPEPLDTAGPLRLALDQGLLADRFFVLNGDILTDLDLAALASHHDVRRARATIALVEVDDARSYGCVPIDEQGRVQAFLEKMENPPTNLVNGGVYLLERGVVAERVPAGRRVSFEREVFPALVGQGLFGYPASCYWLDIGTLERYLEANRDLLAGKPAPPLGGRGLANPLIDGGAEVAGVVTAGSVVEAGCVIASGARVERSVVLGGARLERGAQVLDSVVAESAVIGCEARVGPGAIVGAGAEVAAKAVVGTGARIEPGARVAEASLATGASER</sequence>
<keyword evidence="4" id="KW-0548">Nucleotidyltransferase</keyword>
<dbReference type="InterPro" id="IPR050486">
    <property type="entry name" value="Mannose-1P_guanyltransferase"/>
</dbReference>
<dbReference type="InterPro" id="IPR056729">
    <property type="entry name" value="GMPPB_C"/>
</dbReference>
<dbReference type="InterPro" id="IPR029044">
    <property type="entry name" value="Nucleotide-diphossugar_trans"/>
</dbReference>
<protein>
    <submittedName>
        <fullName evidence="4">Mannose-1-phosphate guanylyltransferase</fullName>
    </submittedName>
</protein>
<dbReference type="EMBL" id="FNWJ01000001">
    <property type="protein sequence ID" value="SEH10256.1"/>
    <property type="molecule type" value="Genomic_DNA"/>
</dbReference>
<keyword evidence="4" id="KW-0808">Transferase</keyword>
<evidence type="ECO:0000313" key="5">
    <source>
        <dbReference type="Proteomes" id="UP000222056"/>
    </source>
</evidence>
<dbReference type="STRING" id="29539.SAMN02745716_0105"/>
<dbReference type="SUPFAM" id="SSF51161">
    <property type="entry name" value="Trimeric LpxA-like enzymes"/>
    <property type="match status" value="1"/>
</dbReference>
<evidence type="ECO:0000313" key="4">
    <source>
        <dbReference type="EMBL" id="SEH10256.1"/>
    </source>
</evidence>
<reference evidence="5" key="1">
    <citation type="submission" date="2016-10" db="EMBL/GenBank/DDBJ databases">
        <authorList>
            <person name="Varghese N."/>
            <person name="Submissions S."/>
        </authorList>
    </citation>
    <scope>NUCLEOTIDE SEQUENCE [LARGE SCALE GENOMIC DNA]</scope>
    <source>
        <strain evidence="5">ATCC 35263</strain>
    </source>
</reference>
<dbReference type="Pfam" id="PF00483">
    <property type="entry name" value="NTP_transferase"/>
    <property type="match status" value="1"/>
</dbReference>
<dbReference type="Pfam" id="PF25087">
    <property type="entry name" value="GMPPB_C"/>
    <property type="match status" value="1"/>
</dbReference>
<keyword evidence="5" id="KW-1185">Reference proteome</keyword>
<feature type="domain" description="Nucleotidyl transferase" evidence="2">
    <location>
        <begin position="2"/>
        <end position="226"/>
    </location>
</feature>
<evidence type="ECO:0000259" key="3">
    <source>
        <dbReference type="Pfam" id="PF25087"/>
    </source>
</evidence>
<comment type="similarity">
    <text evidence="1">Belongs to the transferase hexapeptide repeat family.</text>
</comment>
<dbReference type="Gene3D" id="3.90.550.10">
    <property type="entry name" value="Spore Coat Polysaccharide Biosynthesis Protein SpsA, Chain A"/>
    <property type="match status" value="1"/>
</dbReference>
<dbReference type="PANTHER" id="PTHR22572">
    <property type="entry name" value="SUGAR-1-PHOSPHATE GUANYL TRANSFERASE"/>
    <property type="match status" value="1"/>
</dbReference>
<dbReference type="Proteomes" id="UP000222056">
    <property type="component" value="Unassembled WGS sequence"/>
</dbReference>